<comment type="similarity">
    <text evidence="2 10">Belongs to the ATG9 family.</text>
</comment>
<keyword evidence="6 10" id="KW-1133">Transmembrane helix</keyword>
<evidence type="ECO:0000256" key="4">
    <source>
        <dbReference type="ARBA" id="ARBA00022448"/>
    </source>
</evidence>
<dbReference type="Proteomes" id="UP000823046">
    <property type="component" value="Unassembled WGS sequence"/>
</dbReference>
<sequence length="381" mass="43713">MIPGKTCLLILVLKVQKMHRCCIFSLIRQMKNLHYLSPFKLYERFMYFVQYTHYFPASWRRLSSCMEIKLHPHEKNYDFSMQNEFHYLHELVGSEICRKFFSIRFNSLLGELLGVLVAPIILLFYLPSAANDICDIISRGTSEGATGDFCVFGNLDISQNGNPLYNAPLCSSFNASPADICSGFLDQPGSKLQTINGKLEKSLLSFLLYYRLPPIDDTSPVWDIFGMDELMYALEDSTQSNRPNGISDDMEGHVHENHYNTTCGFFWQRWGYSQAAIDFLHRLEIFQKEQLDEKPFLCCFLPSELRISLSSLNYSGDELSCLKLTGPPPLNEKATKRFYEVKTGRQFNPTSHLNRLFAFKAAERVYAVLSNGTDPFVCAFL</sequence>
<evidence type="ECO:0000256" key="2">
    <source>
        <dbReference type="ARBA" id="ARBA00006185"/>
    </source>
</evidence>
<comment type="caution">
    <text evidence="10">Lacks conserved residue(s) required for the propagation of feature annotation.</text>
</comment>
<accession>A0ABQ7JBP8</accession>
<name>A0ABQ7JBP8_9APIC</name>
<dbReference type="InterPro" id="IPR007241">
    <property type="entry name" value="Autophagy-rel_prot_9"/>
</dbReference>
<dbReference type="EMBL" id="JADAQX010000181">
    <property type="protein sequence ID" value="KAF8821436.1"/>
    <property type="molecule type" value="Genomic_DNA"/>
</dbReference>
<evidence type="ECO:0000256" key="6">
    <source>
        <dbReference type="ARBA" id="ARBA00022989"/>
    </source>
</evidence>
<comment type="subcellular location">
    <subcellularLocation>
        <location evidence="1 10">Preautophagosomal structure membrane</location>
        <topology evidence="1 10">Multi-pass membrane protein</topology>
    </subcellularLocation>
</comment>
<evidence type="ECO:0000256" key="9">
    <source>
        <dbReference type="ARBA" id="ARBA00023136"/>
    </source>
</evidence>
<keyword evidence="4 10" id="KW-0813">Transport</keyword>
<keyword evidence="7 10" id="KW-0072">Autophagy</keyword>
<comment type="function">
    <text evidence="10">Phospholipid scramblase involved in autophagy. Cycles between the preautophagosomal structure/phagophore assembly site (PAS) and the cytoplasmic vesicle pool and supplies membrane for the growing autophagosome. Lipid scramblase activity plays a key role in preautophagosomal structure/phagophore assembly by distributing the phospholipids that arrive through ATG2 from the cytoplasmic to the luminal leaflet of the bilayer, thereby driving autophagosomal membrane expansion.</text>
</comment>
<reference evidence="11 12" key="1">
    <citation type="journal article" date="2020" name="bioRxiv">
        <title>Metabolic contributions of an alphaproteobacterial endosymbiont in the apicomplexan Cardiosporidium cionae.</title>
        <authorList>
            <person name="Hunter E.S."/>
            <person name="Paight C.J."/>
            <person name="Lane C.E."/>
        </authorList>
    </citation>
    <scope>NUCLEOTIDE SEQUENCE [LARGE SCALE GENOMIC DNA]</scope>
    <source>
        <strain evidence="11">ESH_2018</strain>
    </source>
</reference>
<keyword evidence="5 10" id="KW-0812">Transmembrane</keyword>
<evidence type="ECO:0000256" key="5">
    <source>
        <dbReference type="ARBA" id="ARBA00022692"/>
    </source>
</evidence>
<proteinExistence type="inferred from homology"/>
<organism evidence="11 12">
    <name type="scientific">Cardiosporidium cionae</name>
    <dbReference type="NCBI Taxonomy" id="476202"/>
    <lineage>
        <taxon>Eukaryota</taxon>
        <taxon>Sar</taxon>
        <taxon>Alveolata</taxon>
        <taxon>Apicomplexa</taxon>
        <taxon>Aconoidasida</taxon>
        <taxon>Nephromycida</taxon>
        <taxon>Cardiosporidium</taxon>
    </lineage>
</organism>
<keyword evidence="12" id="KW-1185">Reference proteome</keyword>
<protein>
    <recommendedName>
        <fullName evidence="3 10">Autophagy-related protein 9</fullName>
    </recommendedName>
</protein>
<evidence type="ECO:0000313" key="12">
    <source>
        <dbReference type="Proteomes" id="UP000823046"/>
    </source>
</evidence>
<evidence type="ECO:0000256" key="8">
    <source>
        <dbReference type="ARBA" id="ARBA00023055"/>
    </source>
</evidence>
<gene>
    <name evidence="11" type="ORF">IE077_004334</name>
</gene>
<feature type="transmembrane region" description="Helical" evidence="10">
    <location>
        <begin position="108"/>
        <end position="126"/>
    </location>
</feature>
<dbReference type="PANTHER" id="PTHR13038:SF10">
    <property type="entry name" value="AUTOPHAGY-RELATED PROTEIN 9"/>
    <property type="match status" value="1"/>
</dbReference>
<comment type="caution">
    <text evidence="11">The sequence shown here is derived from an EMBL/GenBank/DDBJ whole genome shotgun (WGS) entry which is preliminary data.</text>
</comment>
<evidence type="ECO:0000256" key="3">
    <source>
        <dbReference type="ARBA" id="ARBA00018074"/>
    </source>
</evidence>
<keyword evidence="8 10" id="KW-0445">Lipid transport</keyword>
<evidence type="ECO:0000256" key="7">
    <source>
        <dbReference type="ARBA" id="ARBA00023006"/>
    </source>
</evidence>
<dbReference type="Pfam" id="PF04109">
    <property type="entry name" value="ATG9"/>
    <property type="match status" value="1"/>
</dbReference>
<evidence type="ECO:0000256" key="1">
    <source>
        <dbReference type="ARBA" id="ARBA00004511"/>
    </source>
</evidence>
<dbReference type="PANTHER" id="PTHR13038">
    <property type="entry name" value="APG9 AUTOPHAGY 9"/>
    <property type="match status" value="1"/>
</dbReference>
<evidence type="ECO:0000256" key="10">
    <source>
        <dbReference type="RuleBase" id="RU364027"/>
    </source>
</evidence>
<keyword evidence="9 10" id="KW-0472">Membrane</keyword>
<evidence type="ECO:0000313" key="11">
    <source>
        <dbReference type="EMBL" id="KAF8821436.1"/>
    </source>
</evidence>